<evidence type="ECO:0000256" key="1">
    <source>
        <dbReference type="SAM" id="Coils"/>
    </source>
</evidence>
<keyword evidence="2" id="KW-0472">Membrane</keyword>
<keyword evidence="2" id="KW-0812">Transmembrane</keyword>
<sequence>MKIKELSKIKGAFKYIGITSIVFLIILGLFFELSVSYQEANITKANMANMQKTIDEYNNLAIKINEETYRPVDKEQLDTVQTEILNNLAKNQLLLEKFSEKEAKKTNKKDTKISFREYDISFVGDWSKAITVVTNFTNTSDALITIEKIQISSDETNNTKSKDKINTNQTNNVKVDMVYRIYIK</sequence>
<dbReference type="EMBL" id="JAJCGD010000026">
    <property type="protein sequence ID" value="MCB6828839.1"/>
    <property type="molecule type" value="Genomic_DNA"/>
</dbReference>
<reference evidence="3" key="1">
    <citation type="submission" date="2021-10" db="EMBL/GenBank/DDBJ databases">
        <title>Collection of gut derived symbiotic bacterial strains cultured from healthy donors.</title>
        <authorList>
            <person name="Lin H."/>
            <person name="Littmann E."/>
            <person name="Claire K."/>
            <person name="Pamer E."/>
        </authorList>
    </citation>
    <scope>NUCLEOTIDE SEQUENCE</scope>
    <source>
        <strain evidence="3">MSK.7.16</strain>
    </source>
</reference>
<protein>
    <submittedName>
        <fullName evidence="3">Uncharacterized protein</fullName>
    </submittedName>
</protein>
<comment type="caution">
    <text evidence="3">The sequence shown here is derived from an EMBL/GenBank/DDBJ whole genome shotgun (WGS) entry which is preliminary data.</text>
</comment>
<evidence type="ECO:0000313" key="4">
    <source>
        <dbReference type="Proteomes" id="UP001198190"/>
    </source>
</evidence>
<proteinExistence type="predicted"/>
<keyword evidence="1" id="KW-0175">Coiled coil</keyword>
<dbReference type="GeneID" id="62778944"/>
<feature type="coiled-coil region" evidence="1">
    <location>
        <begin position="40"/>
        <end position="67"/>
    </location>
</feature>
<name>A0AAW4U8B3_9FIRM</name>
<dbReference type="Proteomes" id="UP001198190">
    <property type="component" value="Unassembled WGS sequence"/>
</dbReference>
<dbReference type="AlphaFoldDB" id="A0AAW4U8B3"/>
<dbReference type="RefSeq" id="WP_008537544.1">
    <property type="nucleotide sequence ID" value="NZ_CATXHE010000025.1"/>
</dbReference>
<evidence type="ECO:0000313" key="3">
    <source>
        <dbReference type="EMBL" id="MCB6828839.1"/>
    </source>
</evidence>
<keyword evidence="2" id="KW-1133">Transmembrane helix</keyword>
<gene>
    <name evidence="3" type="ORF">LIY65_09055</name>
</gene>
<feature type="transmembrane region" description="Helical" evidence="2">
    <location>
        <begin position="12"/>
        <end position="31"/>
    </location>
</feature>
<evidence type="ECO:0000256" key="2">
    <source>
        <dbReference type="SAM" id="Phobius"/>
    </source>
</evidence>
<accession>A0AAW4U8B3</accession>
<organism evidence="3 4">
    <name type="scientific">Megamonas funiformis</name>
    <dbReference type="NCBI Taxonomy" id="437897"/>
    <lineage>
        <taxon>Bacteria</taxon>
        <taxon>Bacillati</taxon>
        <taxon>Bacillota</taxon>
        <taxon>Negativicutes</taxon>
        <taxon>Selenomonadales</taxon>
        <taxon>Selenomonadaceae</taxon>
        <taxon>Megamonas</taxon>
    </lineage>
</organism>